<organism evidence="1 2">
    <name type="scientific">Rhodocollybia butyracea</name>
    <dbReference type="NCBI Taxonomy" id="206335"/>
    <lineage>
        <taxon>Eukaryota</taxon>
        <taxon>Fungi</taxon>
        <taxon>Dikarya</taxon>
        <taxon>Basidiomycota</taxon>
        <taxon>Agaricomycotina</taxon>
        <taxon>Agaricomycetes</taxon>
        <taxon>Agaricomycetidae</taxon>
        <taxon>Agaricales</taxon>
        <taxon>Marasmiineae</taxon>
        <taxon>Omphalotaceae</taxon>
        <taxon>Rhodocollybia</taxon>
    </lineage>
</organism>
<dbReference type="EMBL" id="JADNRY010000226">
    <property type="protein sequence ID" value="KAF9060818.1"/>
    <property type="molecule type" value="Genomic_DNA"/>
</dbReference>
<reference evidence="1" key="1">
    <citation type="submission" date="2020-11" db="EMBL/GenBank/DDBJ databases">
        <authorList>
            <consortium name="DOE Joint Genome Institute"/>
            <person name="Ahrendt S."/>
            <person name="Riley R."/>
            <person name="Andreopoulos W."/>
            <person name="Labutti K."/>
            <person name="Pangilinan J."/>
            <person name="Ruiz-Duenas F.J."/>
            <person name="Barrasa J.M."/>
            <person name="Sanchez-Garcia M."/>
            <person name="Camarero S."/>
            <person name="Miyauchi S."/>
            <person name="Serrano A."/>
            <person name="Linde D."/>
            <person name="Babiker R."/>
            <person name="Drula E."/>
            <person name="Ayuso-Fernandez I."/>
            <person name="Pacheco R."/>
            <person name="Padilla G."/>
            <person name="Ferreira P."/>
            <person name="Barriuso J."/>
            <person name="Kellner H."/>
            <person name="Castanera R."/>
            <person name="Alfaro M."/>
            <person name="Ramirez L."/>
            <person name="Pisabarro A.G."/>
            <person name="Kuo A."/>
            <person name="Tritt A."/>
            <person name="Lipzen A."/>
            <person name="He G."/>
            <person name="Yan M."/>
            <person name="Ng V."/>
            <person name="Cullen D."/>
            <person name="Martin F."/>
            <person name="Rosso M.-N."/>
            <person name="Henrissat B."/>
            <person name="Hibbett D."/>
            <person name="Martinez A.T."/>
            <person name="Grigoriev I.V."/>
        </authorList>
    </citation>
    <scope>NUCLEOTIDE SEQUENCE</scope>
    <source>
        <strain evidence="1">AH 40177</strain>
    </source>
</reference>
<keyword evidence="2" id="KW-1185">Reference proteome</keyword>
<protein>
    <submittedName>
        <fullName evidence="1">Uncharacterized protein</fullName>
    </submittedName>
</protein>
<evidence type="ECO:0000313" key="1">
    <source>
        <dbReference type="EMBL" id="KAF9060818.1"/>
    </source>
</evidence>
<dbReference type="OrthoDB" id="2634326at2759"/>
<proteinExistence type="predicted"/>
<gene>
    <name evidence="1" type="ORF">BDP27DRAFT_1339072</name>
</gene>
<name>A0A9P5PBI0_9AGAR</name>
<dbReference type="AlphaFoldDB" id="A0A9P5PBI0"/>
<accession>A0A9P5PBI0</accession>
<comment type="caution">
    <text evidence="1">The sequence shown here is derived from an EMBL/GenBank/DDBJ whole genome shotgun (WGS) entry which is preliminary data.</text>
</comment>
<evidence type="ECO:0000313" key="2">
    <source>
        <dbReference type="Proteomes" id="UP000772434"/>
    </source>
</evidence>
<sequence length="289" mass="32099">MAPTSPLMPKAVAAWAKALSVLASRNSVPPRDNVIDGGFVVPPPRCIVSPAQEHIVATLFKSWLRIRDAVLSRLRSPQAQPVKLSNKCWRSLLDVSGGLHTGVKSTTRSGTRHGEMRDVLEHSFGMDKASSFMDAPIYWAGEFITSVGLPDAEIAKAIVWELCELNFRHELEALDGILDGSGMTWTDRHALLNQCWVGLGNKVDVVTEANKGLGATFVMDRLPFLQILHKVMRTWQGVKPVELLDQFPEESSAHNHRGHVERIEFNLAMFYCESFLNVYGRAASIPHHL</sequence>
<dbReference type="Proteomes" id="UP000772434">
    <property type="component" value="Unassembled WGS sequence"/>
</dbReference>